<evidence type="ECO:0000313" key="2">
    <source>
        <dbReference type="Proteomes" id="UP000318704"/>
    </source>
</evidence>
<accession>A0A517VXV1</accession>
<dbReference type="Proteomes" id="UP000318704">
    <property type="component" value="Chromosome"/>
</dbReference>
<sequence length="43" mass="4901">MLYPTCRDTVPDKMQVEAIIETLTSNNSTQHSLVGEITRKSYE</sequence>
<reference evidence="1 2" key="1">
    <citation type="submission" date="2019-03" db="EMBL/GenBank/DDBJ databases">
        <title>Deep-cultivation of Planctomycetes and their phenomic and genomic characterization uncovers novel biology.</title>
        <authorList>
            <person name="Wiegand S."/>
            <person name="Jogler M."/>
            <person name="Boedeker C."/>
            <person name="Pinto D."/>
            <person name="Vollmers J."/>
            <person name="Rivas-Marin E."/>
            <person name="Kohn T."/>
            <person name="Peeters S.H."/>
            <person name="Heuer A."/>
            <person name="Rast P."/>
            <person name="Oberbeckmann S."/>
            <person name="Bunk B."/>
            <person name="Jeske O."/>
            <person name="Meyerdierks A."/>
            <person name="Storesund J.E."/>
            <person name="Kallscheuer N."/>
            <person name="Luecker S."/>
            <person name="Lage O.M."/>
            <person name="Pohl T."/>
            <person name="Merkel B.J."/>
            <person name="Hornburger P."/>
            <person name="Mueller R.-W."/>
            <person name="Bruemmer F."/>
            <person name="Labrenz M."/>
            <person name="Spormann A.M."/>
            <person name="Op den Camp H."/>
            <person name="Overmann J."/>
            <person name="Amann R."/>
            <person name="Jetten M.S.M."/>
            <person name="Mascher T."/>
            <person name="Medema M.H."/>
            <person name="Devos D.P."/>
            <person name="Kaster A.-K."/>
            <person name="Ovreas L."/>
            <person name="Rohde M."/>
            <person name="Galperin M.Y."/>
            <person name="Jogler C."/>
        </authorList>
    </citation>
    <scope>NUCLEOTIDE SEQUENCE [LARGE SCALE GENOMIC DNA]</scope>
    <source>
        <strain evidence="1 2">V144</strain>
    </source>
</reference>
<dbReference type="EMBL" id="CP037920">
    <property type="protein sequence ID" value="QDT97818.1"/>
    <property type="molecule type" value="Genomic_DNA"/>
</dbReference>
<gene>
    <name evidence="1" type="ORF">V144x_33000</name>
</gene>
<dbReference type="AlphaFoldDB" id="A0A517VXV1"/>
<dbReference type="KEGG" id="gaw:V144x_33000"/>
<evidence type="ECO:0000313" key="1">
    <source>
        <dbReference type="EMBL" id="QDT97818.1"/>
    </source>
</evidence>
<organism evidence="1 2">
    <name type="scientific">Gimesia aquarii</name>
    <dbReference type="NCBI Taxonomy" id="2527964"/>
    <lineage>
        <taxon>Bacteria</taxon>
        <taxon>Pseudomonadati</taxon>
        <taxon>Planctomycetota</taxon>
        <taxon>Planctomycetia</taxon>
        <taxon>Planctomycetales</taxon>
        <taxon>Planctomycetaceae</taxon>
        <taxon>Gimesia</taxon>
    </lineage>
</organism>
<protein>
    <submittedName>
        <fullName evidence="1">Uncharacterized protein</fullName>
    </submittedName>
</protein>
<name>A0A517VXV1_9PLAN</name>
<proteinExistence type="predicted"/>